<organism evidence="3 4">
    <name type="scientific">Marchantia polymorpha subsp. ruderalis</name>
    <dbReference type="NCBI Taxonomy" id="1480154"/>
    <lineage>
        <taxon>Eukaryota</taxon>
        <taxon>Viridiplantae</taxon>
        <taxon>Streptophyta</taxon>
        <taxon>Embryophyta</taxon>
        <taxon>Marchantiophyta</taxon>
        <taxon>Marchantiopsida</taxon>
        <taxon>Marchantiidae</taxon>
        <taxon>Marchantiales</taxon>
        <taxon>Marchantiaceae</taxon>
        <taxon>Marchantia</taxon>
    </lineage>
</organism>
<dbReference type="EMBL" id="LVLJ01001092">
    <property type="protein sequence ID" value="OAE31475.1"/>
    <property type="molecule type" value="Genomic_DNA"/>
</dbReference>
<dbReference type="SUPFAM" id="SSF54909">
    <property type="entry name" value="Dimeric alpha+beta barrel"/>
    <property type="match status" value="1"/>
</dbReference>
<dbReference type="SMART" id="SM00886">
    <property type="entry name" value="Dabb"/>
    <property type="match status" value="1"/>
</dbReference>
<dbReference type="Gene3D" id="3.30.70.100">
    <property type="match status" value="1"/>
</dbReference>
<evidence type="ECO:0000313" key="5">
    <source>
        <dbReference type="Proteomes" id="UP001162541"/>
    </source>
</evidence>
<evidence type="ECO:0000259" key="1">
    <source>
        <dbReference type="PROSITE" id="PS51502"/>
    </source>
</evidence>
<dbReference type="Proteomes" id="UP000077202">
    <property type="component" value="Unassembled WGS sequence"/>
</dbReference>
<evidence type="ECO:0000313" key="4">
    <source>
        <dbReference type="Proteomes" id="UP000077202"/>
    </source>
</evidence>
<keyword evidence="4" id="KW-1185">Reference proteome</keyword>
<dbReference type="EMBL" id="AP019868">
    <property type="protein sequence ID" value="BBN05572.1"/>
    <property type="molecule type" value="Genomic_DNA"/>
</dbReference>
<reference evidence="2" key="2">
    <citation type="journal article" date="2019" name="Curr. Biol.">
        <title>Chromatin organization in early land plants reveals an ancestral association between H3K27me3, transposons, and constitutive heterochromatin.</title>
        <authorList>
            <person name="Montgomery S.A."/>
            <person name="Tanizawa Y."/>
            <person name="Galik B."/>
            <person name="Wang N."/>
            <person name="Ito T."/>
            <person name="Mochizuki T."/>
            <person name="Akimcheva S."/>
            <person name="Bowman J."/>
            <person name="Cognat V."/>
            <person name="Drouard L."/>
            <person name="Ekker H."/>
            <person name="Houng S."/>
            <person name="Kohchi T."/>
            <person name="Lin S."/>
            <person name="Liu L.D."/>
            <person name="Nakamura Y."/>
            <person name="Valeeva L.R."/>
            <person name="Shakirov E.V."/>
            <person name="Shippen D.E."/>
            <person name="Wei W."/>
            <person name="Yagura M."/>
            <person name="Yamaoka S."/>
            <person name="Yamato K.T."/>
            <person name="Liu C."/>
            <person name="Berger F."/>
        </authorList>
    </citation>
    <scope>NUCLEOTIDE SEQUENCE [LARGE SCALE GENOMIC DNA]</scope>
    <source>
        <strain evidence="2">Tak-1</strain>
    </source>
</reference>
<protein>
    <recommendedName>
        <fullName evidence="1">Stress-response A/B barrel domain-containing protein</fullName>
    </recommendedName>
</protein>
<evidence type="ECO:0000313" key="2">
    <source>
        <dbReference type="EMBL" id="BBN05572.1"/>
    </source>
</evidence>
<evidence type="ECO:0000313" key="3">
    <source>
        <dbReference type="EMBL" id="OAE31475.1"/>
    </source>
</evidence>
<sequence>MASGSMGAGAVRHIVMLKLGDKANVGKVAASLGKLGDGIPGVKWNSFSLNTDLGLAEGNYDVALTIEFPDKENYLAYAKHPEHVAAVQSNSSMVVSRAAIQFSLAPKL</sequence>
<reference evidence="3 4" key="1">
    <citation type="submission" date="2016-03" db="EMBL/GenBank/DDBJ databases">
        <title>Mechanisms controlling the formation of the plant cell surface in tip-growing cells are functionally conserved among land plants.</title>
        <authorList>
            <person name="Honkanen S."/>
            <person name="Jones V.A."/>
            <person name="Morieri G."/>
            <person name="Champion C."/>
            <person name="Hetherington A.J."/>
            <person name="Kelly S."/>
            <person name="Saint-Marcoux D."/>
            <person name="Proust H."/>
            <person name="Prescott H."/>
            <person name="Dolan L."/>
        </authorList>
    </citation>
    <scope>NUCLEOTIDE SEQUENCE [LARGE SCALE GENOMIC DNA]</scope>
    <source>
        <strain evidence="4">cv. Tak-1 and cv. Tak-2</strain>
        <tissue evidence="3">Whole gametophyte</tissue>
    </source>
</reference>
<feature type="domain" description="Stress-response A/B barrel" evidence="1">
    <location>
        <begin position="11"/>
        <end position="102"/>
    </location>
</feature>
<dbReference type="Pfam" id="PF07876">
    <property type="entry name" value="Dabb"/>
    <property type="match status" value="1"/>
</dbReference>
<dbReference type="InterPro" id="IPR013097">
    <property type="entry name" value="Dabb"/>
</dbReference>
<dbReference type="AlphaFoldDB" id="A0A176WGP8"/>
<accession>A0A176WGP8</accession>
<proteinExistence type="predicted"/>
<name>A0A176WGP8_MARPO</name>
<gene>
    <name evidence="3" type="ORF">AXG93_3128s1120</name>
    <name evidence="2" type="ORF">Mp_3g14280</name>
</gene>
<reference evidence="5" key="3">
    <citation type="journal article" date="2020" name="Curr. Biol.">
        <title>Chromatin organization in early land plants reveals an ancestral association between H3K27me3, transposons, and constitutive heterochromatin.</title>
        <authorList>
            <person name="Montgomery S.A."/>
            <person name="Tanizawa Y."/>
            <person name="Galik B."/>
            <person name="Wang N."/>
            <person name="Ito T."/>
            <person name="Mochizuki T."/>
            <person name="Akimcheva S."/>
            <person name="Bowman J.L."/>
            <person name="Cognat V."/>
            <person name="Marechal-Drouard L."/>
            <person name="Ekker H."/>
            <person name="Hong S.F."/>
            <person name="Kohchi T."/>
            <person name="Lin S.S."/>
            <person name="Liu L.D."/>
            <person name="Nakamura Y."/>
            <person name="Valeeva L.R."/>
            <person name="Shakirov E.V."/>
            <person name="Shippen D.E."/>
            <person name="Wei W.L."/>
            <person name="Yagura M."/>
            <person name="Yamaoka S."/>
            <person name="Yamato K.T."/>
            <person name="Liu C."/>
            <person name="Berger F."/>
        </authorList>
    </citation>
    <scope>NUCLEOTIDE SEQUENCE [LARGE SCALE GENOMIC DNA]</scope>
    <source>
        <strain evidence="5">Tak-1</strain>
    </source>
</reference>
<dbReference type="Proteomes" id="UP001162541">
    <property type="component" value="Chromosome 3"/>
</dbReference>
<dbReference type="PROSITE" id="PS51502">
    <property type="entry name" value="S_R_A_B_BARREL"/>
    <property type="match status" value="1"/>
</dbReference>
<dbReference type="InterPro" id="IPR011008">
    <property type="entry name" value="Dimeric_a/b-barrel"/>
</dbReference>